<feature type="domain" description="Replication protein A 70 kDa DNA-binding subunit B/D first OB fold" evidence="12">
    <location>
        <begin position="168"/>
        <end position="271"/>
    </location>
</feature>
<protein>
    <recommendedName>
        <fullName evidence="11">Replication protein A subunit</fullName>
    </recommendedName>
</protein>
<keyword evidence="6 11" id="KW-0862">Zinc</keyword>
<dbReference type="InterPro" id="IPR007199">
    <property type="entry name" value="Rep_factor-A_N"/>
</dbReference>
<evidence type="ECO:0000256" key="6">
    <source>
        <dbReference type="ARBA" id="ARBA00022833"/>
    </source>
</evidence>
<dbReference type="CDD" id="cd04476">
    <property type="entry name" value="RPA1_DBD_C"/>
    <property type="match status" value="1"/>
</dbReference>
<dbReference type="CDD" id="cd04474">
    <property type="entry name" value="RPA1_DBD_A"/>
    <property type="match status" value="1"/>
</dbReference>
<feature type="domain" description="Replication factor-A protein 1 N-terminal" evidence="13">
    <location>
        <begin position="6"/>
        <end position="107"/>
    </location>
</feature>
<feature type="domain" description="Replication factor A C-terminal" evidence="14">
    <location>
        <begin position="432"/>
        <end position="579"/>
    </location>
</feature>
<evidence type="ECO:0000256" key="5">
    <source>
        <dbReference type="ARBA" id="ARBA00022771"/>
    </source>
</evidence>
<dbReference type="GO" id="GO:0003677">
    <property type="term" value="F:DNA binding"/>
    <property type="evidence" value="ECO:0007669"/>
    <property type="project" value="UniProtKB-KW"/>
</dbReference>
<reference evidence="17" key="1">
    <citation type="submission" date="2013-02" db="EMBL/GenBank/DDBJ databases">
        <authorList>
            <person name="Hughes D."/>
        </authorList>
    </citation>
    <scope>NUCLEOTIDE SEQUENCE</scope>
    <source>
        <strain>Durham</strain>
        <strain evidence="17">NC isolate 2 -- Noor lab</strain>
    </source>
</reference>
<evidence type="ECO:0000259" key="13">
    <source>
        <dbReference type="Pfam" id="PF04057"/>
    </source>
</evidence>
<dbReference type="GO" id="GO:0005634">
    <property type="term" value="C:nucleus"/>
    <property type="evidence" value="ECO:0007669"/>
    <property type="project" value="UniProtKB-SubCell"/>
</dbReference>
<sequence length="592" mass="66209">MPISSLTTGCIQSIMTGTEVEKPVLQILGTKKIASGNDSERYRILISDGKYLNSFAMLATQLNHLQQEDKLKENTIVRLERYTTSMVNKTDKADKRVMIILELTILNDGREVGQKIGNPQTFNPADAASAPAAAAASAPKPTMNNNNYAKNNNVSMNQSINSGHLISPIASLSPYNNKWVIKVRCMSKSQIRTWNNAKGEGKLFSMDFCDQSGEIRATAFRDDVDKYYDLIKQDGVYLISKCTLKAANKQFNHLKNDYEMTFGSETVIQPCEDDNDDSIPTVQYNFTPINRIAEMEDKSMVDICGVVKEIGEIVHITSKTTNKEFKKRELIVVDQSEASIALQIWGDDAVNLMVTFNPLLLLKELDSANSMELKVLALELDPFINSIQIFLSVIKFEDARTGGAGGGSMSTEWLSFFDVRARNLGNGDRPDYFQTKATIQMIRGQNAIYKACSSPDCNKKVVDEGESFRCEKCNITSHTYKARFLVNMSISDWTSNRWVTCFNDLVEQMLGKSASEVDAEIQASAGQEGNENEPFSKMFFQSYVFKLRCKVETYGDSQRNKFTAVAATPLNYKEYNKHLIGDLSRLTGIGKN</sequence>
<comment type="function">
    <text evidence="9 11">As part of the heterotrimeric replication protein A complex (RPA/RP-A), binds and stabilizes single-stranded DNA intermediates, that form during DNA replication or upon DNA stress. It prevents their reannealing and in parallel, recruits and activates different proteins and complexes involved in DNA metabolism. Thereby, it plays an essential role both in DNA replication and the cellular response to DNA damage.</text>
</comment>
<comment type="similarity">
    <text evidence="2 11">Belongs to the replication factor A protein 1 family.</text>
</comment>
<evidence type="ECO:0000259" key="14">
    <source>
        <dbReference type="Pfam" id="PF08646"/>
    </source>
</evidence>
<dbReference type="Pfam" id="PF16900">
    <property type="entry name" value="REPA_OB_2"/>
    <property type="match status" value="1"/>
</dbReference>
<dbReference type="InterPro" id="IPR004591">
    <property type="entry name" value="Rfa1"/>
</dbReference>
<keyword evidence="7 11" id="KW-0238">DNA-binding</keyword>
<dbReference type="STRING" id="36166.T1GRY7"/>
<evidence type="ECO:0000256" key="3">
    <source>
        <dbReference type="ARBA" id="ARBA00022705"/>
    </source>
</evidence>
<feature type="domain" description="Replication protein A OB" evidence="15">
    <location>
        <begin position="289"/>
        <end position="364"/>
    </location>
</feature>
<dbReference type="FunFam" id="2.40.50.140:FF:000041">
    <property type="entry name" value="Replication protein A subunit"/>
    <property type="match status" value="1"/>
</dbReference>
<dbReference type="GO" id="GO:0008270">
    <property type="term" value="F:zinc ion binding"/>
    <property type="evidence" value="ECO:0007669"/>
    <property type="project" value="UniProtKB-KW"/>
</dbReference>
<dbReference type="AlphaFoldDB" id="T1GRY7"/>
<dbReference type="EMBL" id="CAQQ02036705">
    <property type="status" value="NOT_ANNOTATED_CDS"/>
    <property type="molecule type" value="Genomic_DNA"/>
</dbReference>
<keyword evidence="17" id="KW-1185">Reference proteome</keyword>
<dbReference type="InterPro" id="IPR031657">
    <property type="entry name" value="REPA_OB_2"/>
</dbReference>
<evidence type="ECO:0000259" key="15">
    <source>
        <dbReference type="Pfam" id="PF16900"/>
    </source>
</evidence>
<keyword evidence="4 11" id="KW-0479">Metal-binding</keyword>
<dbReference type="Pfam" id="PF08646">
    <property type="entry name" value="Rep_fac-A_C"/>
    <property type="match status" value="1"/>
</dbReference>
<dbReference type="NCBIfam" id="TIGR00617">
    <property type="entry name" value="rpa1"/>
    <property type="match status" value="1"/>
</dbReference>
<dbReference type="CDD" id="cd04475">
    <property type="entry name" value="RPA1_DBD_B"/>
    <property type="match status" value="1"/>
</dbReference>
<reference evidence="16" key="2">
    <citation type="submission" date="2015-06" db="UniProtKB">
        <authorList>
            <consortium name="EnsemblMetazoa"/>
        </authorList>
    </citation>
    <scope>IDENTIFICATION</scope>
</reference>
<accession>T1GRY7</accession>
<dbReference type="InterPro" id="IPR012340">
    <property type="entry name" value="NA-bd_OB-fold"/>
</dbReference>
<dbReference type="FunFam" id="2.40.50.140:FF:000117">
    <property type="entry name" value="Replication protein A subunit"/>
    <property type="match status" value="1"/>
</dbReference>
<dbReference type="SUPFAM" id="SSF50249">
    <property type="entry name" value="Nucleic acid-binding proteins"/>
    <property type="match status" value="4"/>
</dbReference>
<evidence type="ECO:0000256" key="8">
    <source>
        <dbReference type="ARBA" id="ARBA00023242"/>
    </source>
</evidence>
<evidence type="ECO:0000256" key="7">
    <source>
        <dbReference type="ARBA" id="ARBA00023125"/>
    </source>
</evidence>
<organism evidence="16 17">
    <name type="scientific">Megaselia scalaris</name>
    <name type="common">Humpbacked fly</name>
    <name type="synonym">Phora scalaris</name>
    <dbReference type="NCBI Taxonomy" id="36166"/>
    <lineage>
        <taxon>Eukaryota</taxon>
        <taxon>Metazoa</taxon>
        <taxon>Ecdysozoa</taxon>
        <taxon>Arthropoda</taxon>
        <taxon>Hexapoda</taxon>
        <taxon>Insecta</taxon>
        <taxon>Pterygota</taxon>
        <taxon>Neoptera</taxon>
        <taxon>Endopterygota</taxon>
        <taxon>Diptera</taxon>
        <taxon>Brachycera</taxon>
        <taxon>Muscomorpha</taxon>
        <taxon>Platypezoidea</taxon>
        <taxon>Phoridae</taxon>
        <taxon>Megaseliini</taxon>
        <taxon>Megaselia</taxon>
    </lineage>
</organism>
<dbReference type="GO" id="GO:0006310">
    <property type="term" value="P:DNA recombination"/>
    <property type="evidence" value="ECO:0007669"/>
    <property type="project" value="InterPro"/>
</dbReference>
<keyword evidence="5 11" id="KW-0863">Zinc-finger</keyword>
<dbReference type="Proteomes" id="UP000015102">
    <property type="component" value="Unassembled WGS sequence"/>
</dbReference>
<dbReference type="Pfam" id="PF04057">
    <property type="entry name" value="Rep-A_N"/>
    <property type="match status" value="1"/>
</dbReference>
<evidence type="ECO:0000256" key="1">
    <source>
        <dbReference type="ARBA" id="ARBA00004123"/>
    </source>
</evidence>
<evidence type="ECO:0000313" key="17">
    <source>
        <dbReference type="Proteomes" id="UP000015102"/>
    </source>
</evidence>
<dbReference type="InterPro" id="IPR047192">
    <property type="entry name" value="Euk_RPA1_DBD_C"/>
</dbReference>
<evidence type="ECO:0000256" key="11">
    <source>
        <dbReference type="RuleBase" id="RU364130"/>
    </source>
</evidence>
<comment type="subcellular location">
    <subcellularLocation>
        <location evidence="1 11">Nucleus</location>
    </subcellularLocation>
</comment>
<dbReference type="InterPro" id="IPR013955">
    <property type="entry name" value="Rep_factor-A_C"/>
</dbReference>
<evidence type="ECO:0000256" key="2">
    <source>
        <dbReference type="ARBA" id="ARBA00005690"/>
    </source>
</evidence>
<proteinExistence type="inferred from homology"/>
<evidence type="ECO:0000256" key="10">
    <source>
        <dbReference type="ARBA" id="ARBA00062035"/>
    </source>
</evidence>
<dbReference type="CDD" id="cd04477">
    <property type="entry name" value="RPA1N"/>
    <property type="match status" value="1"/>
</dbReference>
<comment type="subunit">
    <text evidence="10 11">Component of the heterotrimeric canonical replication protein A complex (RPA).</text>
</comment>
<dbReference type="GO" id="GO:0006281">
    <property type="term" value="P:DNA repair"/>
    <property type="evidence" value="ECO:0007669"/>
    <property type="project" value="InterPro"/>
</dbReference>
<keyword evidence="3 11" id="KW-0235">DNA replication</keyword>
<evidence type="ECO:0000256" key="4">
    <source>
        <dbReference type="ARBA" id="ARBA00022723"/>
    </source>
</evidence>
<dbReference type="FunFam" id="2.40.50.140:FF:000090">
    <property type="entry name" value="Replication protein A subunit"/>
    <property type="match status" value="1"/>
</dbReference>
<dbReference type="OMA" id="FNSYAML"/>
<dbReference type="HOGENOM" id="CLU_012393_2_1_1"/>
<dbReference type="EnsemblMetazoa" id="MESCA006434-RA">
    <property type="protein sequence ID" value="MESCA006434-PA"/>
    <property type="gene ID" value="MESCA006434"/>
</dbReference>
<dbReference type="PANTHER" id="PTHR47165">
    <property type="entry name" value="OS03G0429900 PROTEIN"/>
    <property type="match status" value="1"/>
</dbReference>
<dbReference type="InterPro" id="IPR003871">
    <property type="entry name" value="RFA1B/D_OB_1st"/>
</dbReference>
<evidence type="ECO:0000256" key="9">
    <source>
        <dbReference type="ARBA" id="ARBA00058595"/>
    </source>
</evidence>
<dbReference type="GO" id="GO:0006260">
    <property type="term" value="P:DNA replication"/>
    <property type="evidence" value="ECO:0007669"/>
    <property type="project" value="UniProtKB-KW"/>
</dbReference>
<dbReference type="PANTHER" id="PTHR47165:SF4">
    <property type="entry name" value="OS03G0429900 PROTEIN"/>
    <property type="match status" value="1"/>
</dbReference>
<dbReference type="Gene3D" id="2.40.50.140">
    <property type="entry name" value="Nucleic acid-binding proteins"/>
    <property type="match status" value="4"/>
</dbReference>
<evidence type="ECO:0000259" key="12">
    <source>
        <dbReference type="Pfam" id="PF02721"/>
    </source>
</evidence>
<keyword evidence="8 11" id="KW-0539">Nucleus</keyword>
<evidence type="ECO:0000313" key="16">
    <source>
        <dbReference type="EnsemblMetazoa" id="MESCA006434-PA"/>
    </source>
</evidence>
<dbReference type="EMBL" id="CAQQ02036704">
    <property type="status" value="NOT_ANNOTATED_CDS"/>
    <property type="molecule type" value="Genomic_DNA"/>
</dbReference>
<name>T1GRY7_MEGSC</name>
<dbReference type="Pfam" id="PF02721">
    <property type="entry name" value="DUF223"/>
    <property type="match status" value="1"/>
</dbReference>